<keyword evidence="1" id="KW-0812">Transmembrane</keyword>
<proteinExistence type="predicted"/>
<evidence type="ECO:0000313" key="2">
    <source>
        <dbReference type="EMBL" id="CAL4205597.1"/>
    </source>
</evidence>
<dbReference type="Proteomes" id="UP001497623">
    <property type="component" value="Unassembled WGS sequence"/>
</dbReference>
<keyword evidence="1" id="KW-0472">Membrane</keyword>
<reference evidence="2 3" key="1">
    <citation type="submission" date="2024-05" db="EMBL/GenBank/DDBJ databases">
        <authorList>
            <person name="Wallberg A."/>
        </authorList>
    </citation>
    <scope>NUCLEOTIDE SEQUENCE [LARGE SCALE GENOMIC DNA]</scope>
</reference>
<protein>
    <submittedName>
        <fullName evidence="2">Uncharacterized protein</fullName>
    </submittedName>
</protein>
<organism evidence="2 3">
    <name type="scientific">Meganyctiphanes norvegica</name>
    <name type="common">Northern krill</name>
    <name type="synonym">Thysanopoda norvegica</name>
    <dbReference type="NCBI Taxonomy" id="48144"/>
    <lineage>
        <taxon>Eukaryota</taxon>
        <taxon>Metazoa</taxon>
        <taxon>Ecdysozoa</taxon>
        <taxon>Arthropoda</taxon>
        <taxon>Crustacea</taxon>
        <taxon>Multicrustacea</taxon>
        <taxon>Malacostraca</taxon>
        <taxon>Eumalacostraca</taxon>
        <taxon>Eucarida</taxon>
        <taxon>Euphausiacea</taxon>
        <taxon>Euphausiidae</taxon>
        <taxon>Meganyctiphanes</taxon>
    </lineage>
</organism>
<name>A0AAV2SLI0_MEGNR</name>
<sequence>GEHVTINSVLYTPGDPTAQLEACNTKPTTSHFVNQDGPFQCKCFDDSTALVCTGNQAATTWSILITAVAVCGVVVFSAVILYLVYRCHVLRRAHEVQPLPAAAEPLPSAQPRPRVHVEEHVHFVNTDNVPTVHIYDVVD</sequence>
<feature type="transmembrane region" description="Helical" evidence="1">
    <location>
        <begin position="63"/>
        <end position="85"/>
    </location>
</feature>
<evidence type="ECO:0000256" key="1">
    <source>
        <dbReference type="SAM" id="Phobius"/>
    </source>
</evidence>
<keyword evidence="3" id="KW-1185">Reference proteome</keyword>
<dbReference type="AlphaFoldDB" id="A0AAV2SLI0"/>
<feature type="non-terminal residue" evidence="2">
    <location>
        <position position="1"/>
    </location>
</feature>
<accession>A0AAV2SLI0</accession>
<dbReference type="EMBL" id="CAXKWB010081115">
    <property type="protein sequence ID" value="CAL4205597.1"/>
    <property type="molecule type" value="Genomic_DNA"/>
</dbReference>
<evidence type="ECO:0000313" key="3">
    <source>
        <dbReference type="Proteomes" id="UP001497623"/>
    </source>
</evidence>
<comment type="caution">
    <text evidence="2">The sequence shown here is derived from an EMBL/GenBank/DDBJ whole genome shotgun (WGS) entry which is preliminary data.</text>
</comment>
<gene>
    <name evidence="2" type="ORF">MNOR_LOCUS37936</name>
</gene>
<keyword evidence="1" id="KW-1133">Transmembrane helix</keyword>